<proteinExistence type="predicted"/>
<dbReference type="OrthoDB" id="2600604at2"/>
<name>A0A3G9JHL6_9BACL</name>
<dbReference type="EMBL" id="AP019308">
    <property type="protein sequence ID" value="BBH22509.1"/>
    <property type="molecule type" value="Genomic_DNA"/>
</dbReference>
<dbReference type="Proteomes" id="UP000275368">
    <property type="component" value="Chromosome"/>
</dbReference>
<dbReference type="KEGG" id="pbk:Back11_38540"/>
<dbReference type="AlphaFoldDB" id="A0A3G9JHL6"/>
<gene>
    <name evidence="1" type="ORF">Back11_38540</name>
</gene>
<keyword evidence="2" id="KW-1185">Reference proteome</keyword>
<sequence length="145" mass="17082">MDNISTITIEEMITETELFQSVYPELSSEIERGENTRGKLNEFQLMQAIAHAKNGLGVLNYERRQIINAIFEAFSAIYRSDGRASAEVWAYENFGCREIQAEREDLSAIRDRMEELEQLIQWKESELLQIYREFHRLKQYLVNNP</sequence>
<evidence type="ECO:0000313" key="2">
    <source>
        <dbReference type="Proteomes" id="UP000275368"/>
    </source>
</evidence>
<organism evidence="1 2">
    <name type="scientific">Paenibacillus baekrokdamisoli</name>
    <dbReference type="NCBI Taxonomy" id="1712516"/>
    <lineage>
        <taxon>Bacteria</taxon>
        <taxon>Bacillati</taxon>
        <taxon>Bacillota</taxon>
        <taxon>Bacilli</taxon>
        <taxon>Bacillales</taxon>
        <taxon>Paenibacillaceae</taxon>
        <taxon>Paenibacillus</taxon>
    </lineage>
</organism>
<accession>A0A3G9JHL6</accession>
<reference evidence="1 2" key="1">
    <citation type="submission" date="2018-11" db="EMBL/GenBank/DDBJ databases">
        <title>Complete genome sequence of Paenibacillus baekrokdamisoli strain KCTC 33723.</title>
        <authorList>
            <person name="Kang S.W."/>
            <person name="Lee K.C."/>
            <person name="Kim K.K."/>
            <person name="Kim J.S."/>
            <person name="Kim D.S."/>
            <person name="Ko S.H."/>
            <person name="Yang S.H."/>
            <person name="Lee J.S."/>
        </authorList>
    </citation>
    <scope>NUCLEOTIDE SEQUENCE [LARGE SCALE GENOMIC DNA]</scope>
    <source>
        <strain evidence="1 2">KCTC 33723</strain>
    </source>
</reference>
<protein>
    <submittedName>
        <fullName evidence="1">Uncharacterized protein</fullName>
    </submittedName>
</protein>
<dbReference type="RefSeq" id="WP_125660731.1">
    <property type="nucleotide sequence ID" value="NZ_AP019308.1"/>
</dbReference>
<evidence type="ECO:0000313" key="1">
    <source>
        <dbReference type="EMBL" id="BBH22509.1"/>
    </source>
</evidence>